<keyword evidence="2" id="KW-1185">Reference proteome</keyword>
<evidence type="ECO:0000313" key="1">
    <source>
        <dbReference type="EMBL" id="KJA14015.1"/>
    </source>
</evidence>
<evidence type="ECO:0000313" key="2">
    <source>
        <dbReference type="Proteomes" id="UP000054270"/>
    </source>
</evidence>
<dbReference type="Proteomes" id="UP000054270">
    <property type="component" value="Unassembled WGS sequence"/>
</dbReference>
<name>A0A0D2NZZ5_HYPSF</name>
<organism evidence="1 2">
    <name type="scientific">Hypholoma sublateritium (strain FD-334 SS-4)</name>
    <dbReference type="NCBI Taxonomy" id="945553"/>
    <lineage>
        <taxon>Eukaryota</taxon>
        <taxon>Fungi</taxon>
        <taxon>Dikarya</taxon>
        <taxon>Basidiomycota</taxon>
        <taxon>Agaricomycotina</taxon>
        <taxon>Agaricomycetes</taxon>
        <taxon>Agaricomycetidae</taxon>
        <taxon>Agaricales</taxon>
        <taxon>Agaricineae</taxon>
        <taxon>Strophariaceae</taxon>
        <taxon>Hypholoma</taxon>
    </lineage>
</organism>
<accession>A0A0D2NZZ5</accession>
<dbReference type="AlphaFoldDB" id="A0A0D2NZZ5"/>
<sequence>MFFLFMCGSVRAGAYLFFVHAFQRPDPVLIFRLLVHVSLFYSTPRFLLFLYTHSRGIYPALSQMYGRTSLSAICPYMRARTPRFSLAERFRCMCASHRVRRIAAHLCDVFIRASMIRSPLQLARRMLTSSSSFSNCSAYPEQDALFALRRRRNRPWSALRRALSLLGALPLASLNTDWERSRKLYRANI</sequence>
<protein>
    <submittedName>
        <fullName evidence="1">Uncharacterized protein</fullName>
    </submittedName>
</protein>
<reference evidence="2" key="1">
    <citation type="submission" date="2014-04" db="EMBL/GenBank/DDBJ databases">
        <title>Evolutionary Origins and Diversification of the Mycorrhizal Mutualists.</title>
        <authorList>
            <consortium name="DOE Joint Genome Institute"/>
            <consortium name="Mycorrhizal Genomics Consortium"/>
            <person name="Kohler A."/>
            <person name="Kuo A."/>
            <person name="Nagy L.G."/>
            <person name="Floudas D."/>
            <person name="Copeland A."/>
            <person name="Barry K.W."/>
            <person name="Cichocki N."/>
            <person name="Veneault-Fourrey C."/>
            <person name="LaButti K."/>
            <person name="Lindquist E.A."/>
            <person name="Lipzen A."/>
            <person name="Lundell T."/>
            <person name="Morin E."/>
            <person name="Murat C."/>
            <person name="Riley R."/>
            <person name="Ohm R."/>
            <person name="Sun H."/>
            <person name="Tunlid A."/>
            <person name="Henrissat B."/>
            <person name="Grigoriev I.V."/>
            <person name="Hibbett D.S."/>
            <person name="Martin F."/>
        </authorList>
    </citation>
    <scope>NUCLEOTIDE SEQUENCE [LARGE SCALE GENOMIC DNA]</scope>
    <source>
        <strain evidence="2">FD-334 SS-4</strain>
    </source>
</reference>
<dbReference type="EMBL" id="KN817698">
    <property type="protein sequence ID" value="KJA14015.1"/>
    <property type="molecule type" value="Genomic_DNA"/>
</dbReference>
<gene>
    <name evidence="1" type="ORF">HYPSUDRAFT_467160</name>
</gene>
<proteinExistence type="predicted"/>